<keyword evidence="1 2" id="KW-0732">Signal</keyword>
<dbReference type="EMBL" id="JBHTJI010000001">
    <property type="protein sequence ID" value="MFD0988857.1"/>
    <property type="molecule type" value="Genomic_DNA"/>
</dbReference>
<feature type="signal peptide" evidence="2">
    <location>
        <begin position="1"/>
        <end position="22"/>
    </location>
</feature>
<evidence type="ECO:0000313" key="5">
    <source>
        <dbReference type="Proteomes" id="UP001597061"/>
    </source>
</evidence>
<keyword evidence="5" id="KW-1185">Reference proteome</keyword>
<gene>
    <name evidence="4" type="ORF">ACFQ1R_02000</name>
</gene>
<evidence type="ECO:0000259" key="3">
    <source>
        <dbReference type="Pfam" id="PF18962"/>
    </source>
</evidence>
<proteinExistence type="predicted"/>
<dbReference type="Gene3D" id="2.40.128.720">
    <property type="match status" value="3"/>
</dbReference>
<dbReference type="Pfam" id="PF18962">
    <property type="entry name" value="Por_Secre_tail"/>
    <property type="match status" value="1"/>
</dbReference>
<feature type="domain" description="Secretion system C-terminal sorting" evidence="3">
    <location>
        <begin position="304"/>
        <end position="370"/>
    </location>
</feature>
<dbReference type="Proteomes" id="UP001597061">
    <property type="component" value="Unassembled WGS sequence"/>
</dbReference>
<feature type="chain" id="PRO_5045536357" evidence="2">
    <location>
        <begin position="23"/>
        <end position="371"/>
    </location>
</feature>
<protein>
    <submittedName>
        <fullName evidence="4">T9SS type A sorting domain-containing protein</fullName>
    </submittedName>
</protein>
<evidence type="ECO:0000256" key="2">
    <source>
        <dbReference type="SAM" id="SignalP"/>
    </source>
</evidence>
<name>A0ABW3JEM1_9FLAO</name>
<comment type="caution">
    <text evidence="4">The sequence shown here is derived from an EMBL/GenBank/DDBJ whole genome shotgun (WGS) entry which is preliminary data.</text>
</comment>
<sequence length="371" mass="42601">MKTKLLFPTLTMLFLVAISSYSQTVYKLDQLKTYDWNSAWEQQFTHNYTYANGGNKETNVVVLTYPEGDVVYQSNSTYNSNNDISINITQYWNDVTSQWENSYKEIYTYDGSNNLIEEVSQTYNPVSMTFVNSYRYLQTFSGSNLMSEVSQSWNAGSSSWVNVDKYDYTYSGNLPIQAINSVWDSGSNSWLPDERDTATYTGNLITSLDVDKYNVGIWEDYQRIFYTYNGQGLETEYLSQDWDGVNWVNLDRDTSTYNVNGNRTVLVYESWVASAWEPYYKEEASYSVAAPLSTEAFQNTHLKIFPNPASDLIHISTFALIDKIEMFDALGKNVLTTFGTKQIDVKNYKSGVYLLKVYSNNLTTSKKIVIK</sequence>
<dbReference type="RefSeq" id="WP_379924437.1">
    <property type="nucleotide sequence ID" value="NZ_JBHTJI010000001.1"/>
</dbReference>
<evidence type="ECO:0000256" key="1">
    <source>
        <dbReference type="ARBA" id="ARBA00022729"/>
    </source>
</evidence>
<dbReference type="NCBIfam" id="TIGR04183">
    <property type="entry name" value="Por_Secre_tail"/>
    <property type="match status" value="1"/>
</dbReference>
<dbReference type="InterPro" id="IPR026444">
    <property type="entry name" value="Secre_tail"/>
</dbReference>
<accession>A0ABW3JEM1</accession>
<reference evidence="5" key="1">
    <citation type="journal article" date="2019" name="Int. J. Syst. Evol. Microbiol.">
        <title>The Global Catalogue of Microorganisms (GCM) 10K type strain sequencing project: providing services to taxonomists for standard genome sequencing and annotation.</title>
        <authorList>
            <consortium name="The Broad Institute Genomics Platform"/>
            <consortium name="The Broad Institute Genome Sequencing Center for Infectious Disease"/>
            <person name="Wu L."/>
            <person name="Ma J."/>
        </authorList>
    </citation>
    <scope>NUCLEOTIDE SEQUENCE [LARGE SCALE GENOMIC DNA]</scope>
    <source>
        <strain evidence="5">CCUG 62414</strain>
    </source>
</reference>
<organism evidence="4 5">
    <name type="scientific">Mariniflexile jejuense</name>
    <dbReference type="NCBI Taxonomy" id="1173582"/>
    <lineage>
        <taxon>Bacteria</taxon>
        <taxon>Pseudomonadati</taxon>
        <taxon>Bacteroidota</taxon>
        <taxon>Flavobacteriia</taxon>
        <taxon>Flavobacteriales</taxon>
        <taxon>Flavobacteriaceae</taxon>
        <taxon>Mariniflexile</taxon>
    </lineage>
</organism>
<evidence type="ECO:0000313" key="4">
    <source>
        <dbReference type="EMBL" id="MFD0988857.1"/>
    </source>
</evidence>